<evidence type="ECO:0000259" key="7">
    <source>
        <dbReference type="SMART" id="SM00846"/>
    </source>
</evidence>
<dbReference type="InterPro" id="IPR020829">
    <property type="entry name" value="GlycerAld_3-P_DH_cat"/>
</dbReference>
<comment type="subunit">
    <text evidence="1">Homotetramer.</text>
</comment>
<dbReference type="PRINTS" id="PR00078">
    <property type="entry name" value="G3PDHDRGNASE"/>
</dbReference>
<dbReference type="Pfam" id="PF02800">
    <property type="entry name" value="Gp_dh_C"/>
    <property type="match status" value="1"/>
</dbReference>
<sequence length="333" mass="37919">MIKVGINGFGRIGRAILRAKLKYSEFENFDIVGINDLSSPEMLAYLLKYDSVFGKLSYEIEVKGNHIRINNKKIRIYQEHDPEKIPWHEERVNYVIEATGRFTDGVLARKHLVRGVKRVIISAPTINEDITIVMGANEEKYSPSQHYIISASSCISNSAVPILNLLMRYYEIESCYLNSIHAYTNTQKLLDTVHFKDFRRARAAALNIVPVNIDFETVIKVIPALRGKIEGVCVRVPVADVSLNDFTILIKGETTPAEINKIFKSNQNKYLKYTEEPLVSSDVIGEPYSAIIDGLSTKVVKKNLVKVLAWYDNEWSYSVKILDLIRYIAEKEI</sequence>
<evidence type="ECO:0000256" key="2">
    <source>
        <dbReference type="ARBA" id="ARBA00023002"/>
    </source>
</evidence>
<dbReference type="InterPro" id="IPR020828">
    <property type="entry name" value="GlycerAld_3-P_DH_NAD(P)-bd"/>
</dbReference>
<feature type="active site" description="Nucleophile" evidence="3">
    <location>
        <position position="154"/>
    </location>
</feature>
<organism evidence="8 9">
    <name type="scientific">Candidatus Thermodesulfobacterium syntrophicum</name>
    <dbReference type="NCBI Taxonomy" id="3060442"/>
    <lineage>
        <taxon>Bacteria</taxon>
        <taxon>Pseudomonadati</taxon>
        <taxon>Thermodesulfobacteriota</taxon>
        <taxon>Thermodesulfobacteria</taxon>
        <taxon>Thermodesulfobacteriales</taxon>
        <taxon>Thermodesulfobacteriaceae</taxon>
        <taxon>Thermodesulfobacterium</taxon>
    </lineage>
</organism>
<dbReference type="CDD" id="cd05214">
    <property type="entry name" value="GAPDH_I_N"/>
    <property type="match status" value="1"/>
</dbReference>
<keyword evidence="4" id="KW-0520">NAD</keyword>
<evidence type="ECO:0000256" key="5">
    <source>
        <dbReference type="PIRSR" id="PIRSR000149-4"/>
    </source>
</evidence>
<keyword evidence="2" id="KW-0560">Oxidoreductase</keyword>
<dbReference type="SUPFAM" id="SSF51735">
    <property type="entry name" value="NAD(P)-binding Rossmann-fold domains"/>
    <property type="match status" value="1"/>
</dbReference>
<dbReference type="SUPFAM" id="SSF55347">
    <property type="entry name" value="Glyceraldehyde-3-phosphate dehydrogenase-like, C-terminal domain"/>
    <property type="match status" value="1"/>
</dbReference>
<dbReference type="EMBL" id="JAPHEG010000007">
    <property type="protein sequence ID" value="MDF2954206.1"/>
    <property type="molecule type" value="Genomic_DNA"/>
</dbReference>
<dbReference type="FunFam" id="3.40.50.720:FF:000001">
    <property type="entry name" value="Glyceraldehyde-3-phosphate dehydrogenase"/>
    <property type="match status" value="1"/>
</dbReference>
<dbReference type="InterPro" id="IPR036291">
    <property type="entry name" value="NAD(P)-bd_dom_sf"/>
</dbReference>
<dbReference type="GO" id="GO:0016620">
    <property type="term" value="F:oxidoreductase activity, acting on the aldehyde or oxo group of donors, NAD or NADP as acceptor"/>
    <property type="evidence" value="ECO:0007669"/>
    <property type="project" value="InterPro"/>
</dbReference>
<evidence type="ECO:0000256" key="4">
    <source>
        <dbReference type="PIRSR" id="PIRSR000149-3"/>
    </source>
</evidence>
<evidence type="ECO:0000256" key="3">
    <source>
        <dbReference type="PIRSR" id="PIRSR000149-1"/>
    </source>
</evidence>
<dbReference type="PIRSF" id="PIRSF000149">
    <property type="entry name" value="GAP_DH"/>
    <property type="match status" value="1"/>
</dbReference>
<accession>A0AAE3TF46</accession>
<comment type="similarity">
    <text evidence="6">Belongs to the glyceraldehyde-3-phosphate dehydrogenase family.</text>
</comment>
<keyword evidence="4" id="KW-0547">Nucleotide-binding</keyword>
<gene>
    <name evidence="8" type="ORF">OD816_001451</name>
</gene>
<feature type="site" description="Activates thiol group during catalysis" evidence="5">
    <location>
        <position position="181"/>
    </location>
</feature>
<feature type="binding site" evidence="4">
    <location>
        <begin position="11"/>
        <end position="12"/>
    </location>
    <ligand>
        <name>NAD(+)</name>
        <dbReference type="ChEBI" id="CHEBI:57540"/>
    </ligand>
</feature>
<feature type="domain" description="Glyceraldehyde 3-phosphate dehydrogenase NAD(P) binding" evidence="7">
    <location>
        <begin position="2"/>
        <end position="154"/>
    </location>
</feature>
<dbReference type="Gene3D" id="3.30.360.10">
    <property type="entry name" value="Dihydrodipicolinate Reductase, domain 2"/>
    <property type="match status" value="1"/>
</dbReference>
<protein>
    <submittedName>
        <fullName evidence="8">Glyceraldehyde-3-phosphate dehydrogenase/erythrose-4-phosphate dehydrogenase</fullName>
    </submittedName>
</protein>
<dbReference type="Pfam" id="PF00044">
    <property type="entry name" value="Gp_dh_N"/>
    <property type="match status" value="1"/>
</dbReference>
<feature type="binding site" evidence="4">
    <location>
        <position position="36"/>
    </location>
    <ligand>
        <name>NAD(+)</name>
        <dbReference type="ChEBI" id="CHEBI:57540"/>
    </ligand>
</feature>
<reference evidence="8" key="1">
    <citation type="submission" date="2022-11" db="EMBL/GenBank/DDBJ databases">
        <title>Candidatus Alkanophaga archaea from heated hydrothermal vent sediment oxidize petroleum alkanes.</title>
        <authorList>
            <person name="Zehnle H."/>
            <person name="Laso-Perez R."/>
            <person name="Lipp J."/>
            <person name="Teske A."/>
            <person name="Wegener G."/>
        </authorList>
    </citation>
    <scope>NUCLEOTIDE SEQUENCE</scope>
    <source>
        <strain evidence="8">MCA70</strain>
    </source>
</reference>
<dbReference type="Proteomes" id="UP001144110">
    <property type="component" value="Unassembled WGS sequence"/>
</dbReference>
<proteinExistence type="inferred from homology"/>
<dbReference type="SMART" id="SM00846">
    <property type="entry name" value="Gp_dh_N"/>
    <property type="match status" value="1"/>
</dbReference>
<evidence type="ECO:0000256" key="1">
    <source>
        <dbReference type="ARBA" id="ARBA00011881"/>
    </source>
</evidence>
<dbReference type="PANTHER" id="PTHR43148">
    <property type="entry name" value="GLYCERALDEHYDE-3-PHOSPHATE DEHYDROGENASE 2"/>
    <property type="match status" value="1"/>
</dbReference>
<dbReference type="InterPro" id="IPR020831">
    <property type="entry name" value="GlycerAld/Erythrose_P_DH"/>
</dbReference>
<feature type="binding site" evidence="4">
    <location>
        <position position="122"/>
    </location>
    <ligand>
        <name>NAD(+)</name>
        <dbReference type="ChEBI" id="CHEBI:57540"/>
    </ligand>
</feature>
<evidence type="ECO:0000313" key="9">
    <source>
        <dbReference type="Proteomes" id="UP001144110"/>
    </source>
</evidence>
<evidence type="ECO:0000256" key="6">
    <source>
        <dbReference type="RuleBase" id="RU000397"/>
    </source>
</evidence>
<evidence type="ECO:0000313" key="8">
    <source>
        <dbReference type="EMBL" id="MDF2954206.1"/>
    </source>
</evidence>
<name>A0AAE3TF46_9BACT</name>
<feature type="binding site" evidence="4">
    <location>
        <position position="313"/>
    </location>
    <ligand>
        <name>NAD(+)</name>
        <dbReference type="ChEBI" id="CHEBI:57540"/>
    </ligand>
</feature>
<dbReference type="GO" id="GO:0051287">
    <property type="term" value="F:NAD binding"/>
    <property type="evidence" value="ECO:0007669"/>
    <property type="project" value="InterPro"/>
</dbReference>
<comment type="caution">
    <text evidence="8">The sequence shown here is derived from an EMBL/GenBank/DDBJ whole genome shotgun (WGS) entry which is preliminary data.</text>
</comment>
<dbReference type="Gene3D" id="3.40.50.720">
    <property type="entry name" value="NAD(P)-binding Rossmann-like Domain"/>
    <property type="match status" value="1"/>
</dbReference>
<dbReference type="AlphaFoldDB" id="A0AAE3TF46"/>